<evidence type="ECO:0000313" key="2">
    <source>
        <dbReference type="EMBL" id="QIM53804.1"/>
    </source>
</evidence>
<protein>
    <submittedName>
        <fullName evidence="2">Uncharacterized protein</fullName>
    </submittedName>
</protein>
<evidence type="ECO:0000256" key="1">
    <source>
        <dbReference type="SAM" id="SignalP"/>
    </source>
</evidence>
<dbReference type="RefSeq" id="WP_166229168.1">
    <property type="nucleotide sequence ID" value="NZ_CP049989.1"/>
</dbReference>
<dbReference type="KEGG" id="hcz:G9Q37_17405"/>
<feature type="chain" id="PRO_5026237492" evidence="1">
    <location>
        <begin position="34"/>
        <end position="172"/>
    </location>
</feature>
<evidence type="ECO:0000313" key="3">
    <source>
        <dbReference type="Proteomes" id="UP000503162"/>
    </source>
</evidence>
<gene>
    <name evidence="2" type="ORF">G9Q37_17405</name>
</gene>
<keyword evidence="3" id="KW-1185">Reference proteome</keyword>
<reference evidence="2 3" key="1">
    <citation type="submission" date="2020-03" db="EMBL/GenBank/DDBJ databases">
        <title>Hydrogenophaga sp. nov. isolated from cyanobacterial mat.</title>
        <authorList>
            <person name="Thorat V."/>
            <person name="Kirdat K."/>
            <person name="Tiwarekar B."/>
            <person name="Costa E.D."/>
            <person name="Yadav A."/>
        </authorList>
    </citation>
    <scope>NUCLEOTIDE SEQUENCE [LARGE SCALE GENOMIC DNA]</scope>
    <source>
        <strain evidence="2 3">BA0156</strain>
    </source>
</reference>
<proteinExistence type="predicted"/>
<name>A0A6G8IKU5_9BURK</name>
<keyword evidence="1" id="KW-0732">Signal</keyword>
<dbReference type="Gene3D" id="2.40.160.20">
    <property type="match status" value="1"/>
</dbReference>
<dbReference type="EMBL" id="CP049989">
    <property type="protein sequence ID" value="QIM53804.1"/>
    <property type="molecule type" value="Genomic_DNA"/>
</dbReference>
<sequence length="172" mass="18702">MFARPAVSRPSLPASRAWLIALALPLVAFAARADEGPAIPAAETPSVWVNIGGFSRHFNRHAHYNERNLGFGLEWRRSPDVALMAGVYDNSLGKHSQYAAVNWQPWQIGPVKLGAAIGVLNGYPAIERGGTFFAALPMATIEGRRFGVNLGVIPSMKNVDGALLLQFKLRIR</sequence>
<dbReference type="Proteomes" id="UP000503162">
    <property type="component" value="Chromosome"/>
</dbReference>
<dbReference type="AlphaFoldDB" id="A0A6G8IKU5"/>
<feature type="signal peptide" evidence="1">
    <location>
        <begin position="1"/>
        <end position="33"/>
    </location>
</feature>
<organism evidence="2 3">
    <name type="scientific">Hydrogenophaga crocea</name>
    <dbReference type="NCBI Taxonomy" id="2716225"/>
    <lineage>
        <taxon>Bacteria</taxon>
        <taxon>Pseudomonadati</taxon>
        <taxon>Pseudomonadota</taxon>
        <taxon>Betaproteobacteria</taxon>
        <taxon>Burkholderiales</taxon>
        <taxon>Comamonadaceae</taxon>
        <taxon>Hydrogenophaga</taxon>
    </lineage>
</organism>
<accession>A0A6G8IKU5</accession>